<dbReference type="Gene3D" id="3.30.505.10">
    <property type="entry name" value="SH2 domain"/>
    <property type="match status" value="1"/>
</dbReference>
<dbReference type="InterPro" id="IPR036860">
    <property type="entry name" value="SH2_dom_sf"/>
</dbReference>
<proteinExistence type="predicted"/>
<evidence type="ECO:0000313" key="1">
    <source>
        <dbReference type="EMBL" id="CAJ0950100.1"/>
    </source>
</evidence>
<evidence type="ECO:0000313" key="2">
    <source>
        <dbReference type="Proteomes" id="UP001176940"/>
    </source>
</evidence>
<name>A0ABN9LUF5_9NEOB</name>
<dbReference type="Proteomes" id="UP001176940">
    <property type="component" value="Unassembled WGS sequence"/>
</dbReference>
<organism evidence="1 2">
    <name type="scientific">Ranitomeya imitator</name>
    <name type="common">mimic poison frog</name>
    <dbReference type="NCBI Taxonomy" id="111125"/>
    <lineage>
        <taxon>Eukaryota</taxon>
        <taxon>Metazoa</taxon>
        <taxon>Chordata</taxon>
        <taxon>Craniata</taxon>
        <taxon>Vertebrata</taxon>
        <taxon>Euteleostomi</taxon>
        <taxon>Amphibia</taxon>
        <taxon>Batrachia</taxon>
        <taxon>Anura</taxon>
        <taxon>Neobatrachia</taxon>
        <taxon>Hyloidea</taxon>
        <taxon>Dendrobatidae</taxon>
        <taxon>Dendrobatinae</taxon>
        <taxon>Ranitomeya</taxon>
    </lineage>
</organism>
<protein>
    <submittedName>
        <fullName evidence="1">Uncharacterized protein</fullName>
    </submittedName>
</protein>
<comment type="caution">
    <text evidence="1">The sequence shown here is derived from an EMBL/GenBank/DDBJ whole genome shotgun (WGS) entry which is preliminary data.</text>
</comment>
<accession>A0ABN9LUF5</accession>
<reference evidence="1" key="1">
    <citation type="submission" date="2023-07" db="EMBL/GenBank/DDBJ databases">
        <authorList>
            <person name="Stuckert A."/>
        </authorList>
    </citation>
    <scope>NUCLEOTIDE SEQUENCE</scope>
</reference>
<gene>
    <name evidence="1" type="ORF">RIMI_LOCUS12871502</name>
</gene>
<dbReference type="SUPFAM" id="SSF55550">
    <property type="entry name" value="SH2 domain"/>
    <property type="match status" value="1"/>
</dbReference>
<sequence length="63" mass="7631">MDLDKLETWAERWQMRFNNDKIWYFGSLTKLDAKRYLLQEENGTGSFVVWQKVADDCYYISGR</sequence>
<dbReference type="EMBL" id="CAUEEQ010031084">
    <property type="protein sequence ID" value="CAJ0950100.1"/>
    <property type="molecule type" value="Genomic_DNA"/>
</dbReference>
<keyword evidence="2" id="KW-1185">Reference proteome</keyword>